<comment type="similarity">
    <text evidence="1">Belongs to the HupF/HypC family.</text>
</comment>
<dbReference type="RefSeq" id="WP_090728631.1">
    <property type="nucleotide sequence ID" value="NZ_FOOU01000009.1"/>
</dbReference>
<keyword evidence="3" id="KW-1185">Reference proteome</keyword>
<dbReference type="SUPFAM" id="SSF159127">
    <property type="entry name" value="HupF/HypC-like"/>
    <property type="match status" value="1"/>
</dbReference>
<proteinExistence type="inferred from homology"/>
<dbReference type="OrthoDB" id="9806017at2"/>
<dbReference type="InterPro" id="IPR001109">
    <property type="entry name" value="Hydrogenase_HupF/HypC"/>
</dbReference>
<dbReference type="GO" id="GO:1902670">
    <property type="term" value="F:carbon dioxide binding"/>
    <property type="evidence" value="ECO:0007669"/>
    <property type="project" value="TreeGrafter"/>
</dbReference>
<dbReference type="Proteomes" id="UP000198623">
    <property type="component" value="Unassembled WGS sequence"/>
</dbReference>
<accession>A0A1I2T7H7</accession>
<dbReference type="PROSITE" id="PS01097">
    <property type="entry name" value="HUPF_HYPC"/>
    <property type="match status" value="1"/>
</dbReference>
<organism evidence="2 3">
    <name type="scientific">Neptunomonas qingdaonensis</name>
    <dbReference type="NCBI Taxonomy" id="1045558"/>
    <lineage>
        <taxon>Bacteria</taxon>
        <taxon>Pseudomonadati</taxon>
        <taxon>Pseudomonadota</taxon>
        <taxon>Gammaproteobacteria</taxon>
        <taxon>Oceanospirillales</taxon>
        <taxon>Oceanospirillaceae</taxon>
        <taxon>Neptunomonas</taxon>
    </lineage>
</organism>
<dbReference type="Gene3D" id="2.30.30.140">
    <property type="match status" value="1"/>
</dbReference>
<protein>
    <submittedName>
        <fullName evidence="2">Hydrogenase expression/formation protein HypC</fullName>
    </submittedName>
</protein>
<dbReference type="PANTHER" id="PTHR35177">
    <property type="entry name" value="HYDROGENASE MATURATION FACTOR HYBG"/>
    <property type="match status" value="1"/>
</dbReference>
<dbReference type="NCBIfam" id="TIGR00074">
    <property type="entry name" value="hypC_hupF"/>
    <property type="match status" value="1"/>
</dbReference>
<reference evidence="3" key="1">
    <citation type="submission" date="2016-10" db="EMBL/GenBank/DDBJ databases">
        <authorList>
            <person name="Varghese N."/>
            <person name="Submissions S."/>
        </authorList>
    </citation>
    <scope>NUCLEOTIDE SEQUENCE [LARGE SCALE GENOMIC DNA]</scope>
    <source>
        <strain evidence="3">CGMCC 1.10971</strain>
    </source>
</reference>
<dbReference type="EMBL" id="FOOU01000009">
    <property type="protein sequence ID" value="SFG60009.1"/>
    <property type="molecule type" value="Genomic_DNA"/>
</dbReference>
<name>A0A1I2T7H7_9GAMM</name>
<evidence type="ECO:0000256" key="1">
    <source>
        <dbReference type="ARBA" id="ARBA00006018"/>
    </source>
</evidence>
<evidence type="ECO:0000313" key="2">
    <source>
        <dbReference type="EMBL" id="SFG60009.1"/>
    </source>
</evidence>
<dbReference type="AlphaFoldDB" id="A0A1I2T7H7"/>
<evidence type="ECO:0000313" key="3">
    <source>
        <dbReference type="Proteomes" id="UP000198623"/>
    </source>
</evidence>
<dbReference type="STRING" id="1045558.SAMN05216175_10988"/>
<dbReference type="Pfam" id="PF01455">
    <property type="entry name" value="HupF_HypC"/>
    <property type="match status" value="1"/>
</dbReference>
<dbReference type="PRINTS" id="PR00445">
    <property type="entry name" value="HUPFHYPC"/>
</dbReference>
<sequence length="79" mass="8623">MCLAIPGKIEHILNAVPMERTGTVSFGDIRKEINLAFVPEADVGDYVIVHAGFAISKINPTEARKIFQLLANDETDPPC</sequence>
<dbReference type="GO" id="GO:0051604">
    <property type="term" value="P:protein maturation"/>
    <property type="evidence" value="ECO:0007669"/>
    <property type="project" value="TreeGrafter"/>
</dbReference>
<dbReference type="GO" id="GO:0005506">
    <property type="term" value="F:iron ion binding"/>
    <property type="evidence" value="ECO:0007669"/>
    <property type="project" value="TreeGrafter"/>
</dbReference>
<dbReference type="PANTHER" id="PTHR35177:SF2">
    <property type="entry name" value="HYDROGENASE MATURATION FACTOR HYBG"/>
    <property type="match status" value="1"/>
</dbReference>
<dbReference type="InterPro" id="IPR019812">
    <property type="entry name" value="Hydgase_assmbl_chp_CS"/>
</dbReference>
<gene>
    <name evidence="2" type="ORF">SAMN05216175_10988</name>
</gene>